<protein>
    <submittedName>
        <fullName evidence="2">Uncharacterized protein</fullName>
    </submittedName>
</protein>
<comment type="caution">
    <text evidence="2">The sequence shown here is derived from an EMBL/GenBank/DDBJ whole genome shotgun (WGS) entry which is preliminary data.</text>
</comment>
<proteinExistence type="predicted"/>
<gene>
    <name evidence="2" type="ORF">PPROV_000805700</name>
</gene>
<dbReference type="AlphaFoldDB" id="A0A830HV37"/>
<dbReference type="Proteomes" id="UP000660262">
    <property type="component" value="Unassembled WGS sequence"/>
</dbReference>
<dbReference type="EMBL" id="BNJQ01000024">
    <property type="protein sequence ID" value="GHP09321.1"/>
    <property type="molecule type" value="Genomic_DNA"/>
</dbReference>
<keyword evidence="3" id="KW-1185">Reference proteome</keyword>
<evidence type="ECO:0000313" key="2">
    <source>
        <dbReference type="EMBL" id="GHP09321.1"/>
    </source>
</evidence>
<reference evidence="2" key="1">
    <citation type="submission" date="2020-10" db="EMBL/GenBank/DDBJ databases">
        <title>Unveiling of a novel bifunctional photoreceptor, Dualchrome1, isolated from a cosmopolitan green alga.</title>
        <authorList>
            <person name="Suzuki S."/>
            <person name="Kawachi M."/>
        </authorList>
    </citation>
    <scope>NUCLEOTIDE SEQUENCE</scope>
    <source>
        <strain evidence="2">NIES 2893</strain>
    </source>
</reference>
<organism evidence="2 3">
    <name type="scientific">Pycnococcus provasolii</name>
    <dbReference type="NCBI Taxonomy" id="41880"/>
    <lineage>
        <taxon>Eukaryota</taxon>
        <taxon>Viridiplantae</taxon>
        <taxon>Chlorophyta</taxon>
        <taxon>Pseudoscourfieldiophyceae</taxon>
        <taxon>Pseudoscourfieldiales</taxon>
        <taxon>Pycnococcaceae</taxon>
        <taxon>Pycnococcus</taxon>
    </lineage>
</organism>
<name>A0A830HV37_9CHLO</name>
<evidence type="ECO:0000256" key="1">
    <source>
        <dbReference type="SAM" id="MobiDB-lite"/>
    </source>
</evidence>
<feature type="compositionally biased region" description="Acidic residues" evidence="1">
    <location>
        <begin position="73"/>
        <end position="98"/>
    </location>
</feature>
<accession>A0A830HV37</accession>
<evidence type="ECO:0000313" key="3">
    <source>
        <dbReference type="Proteomes" id="UP000660262"/>
    </source>
</evidence>
<sequence length="383" mass="40571">METRYVRRALSFENIEVAQDAQGTSEYGASLALAEARRVLTELHCETNELEGEHDKHAWDATSAMTRVIEDDLVDSDFEDTDEQDVEGTADREEDGENESAAQGNNRGLLLATLSKLQSVVLLIAAILFVGGHRPPENSDDDQAEGGAAQPVAVTRAVRSLRDWAPRGKRRYIRHRLSESATSALRDLARGPREGASPANQALLAEARAAAAAFVAALELFLEIEDSALANELLQHCSLDWSLRVSSGTPPTAPVPDAMAHDELLRVIFFSEGIETAHAQRVRARTGSRSGATLPARAPSAVIVPGPAAEAATAGRVLAGDASLVAVTRATESGGQGGGSDDVVGVAVLTATSADGTPVTPLSCLPFFLTADETNRYGQRDDL</sequence>
<feature type="region of interest" description="Disordered" evidence="1">
    <location>
        <begin position="73"/>
        <end position="103"/>
    </location>
</feature>